<reference evidence="9" key="1">
    <citation type="journal article" date="2020" name="mSystems">
        <title>Genome- and Community-Level Interaction Insights into Carbon Utilization and Element Cycling Functions of Hydrothermarchaeota in Hydrothermal Sediment.</title>
        <authorList>
            <person name="Zhou Z."/>
            <person name="Liu Y."/>
            <person name="Xu W."/>
            <person name="Pan J."/>
            <person name="Luo Z.H."/>
            <person name="Li M."/>
        </authorList>
    </citation>
    <scope>NUCLEOTIDE SEQUENCE [LARGE SCALE GENOMIC DNA]</scope>
    <source>
        <strain evidence="9">HyVt-505</strain>
    </source>
</reference>
<evidence type="ECO:0000259" key="8">
    <source>
        <dbReference type="PROSITE" id="PS50885"/>
    </source>
</evidence>
<dbReference type="EC" id="2.7.13.3" evidence="2"/>
<comment type="caution">
    <text evidence="9">The sequence shown here is derived from an EMBL/GenBank/DDBJ whole genome shotgun (WGS) entry which is preliminary data.</text>
</comment>
<dbReference type="SUPFAM" id="SSF158472">
    <property type="entry name" value="HAMP domain-like"/>
    <property type="match status" value="1"/>
</dbReference>
<dbReference type="GO" id="GO:0005886">
    <property type="term" value="C:plasma membrane"/>
    <property type="evidence" value="ECO:0007669"/>
    <property type="project" value="TreeGrafter"/>
</dbReference>
<accession>A0A832J232</accession>
<dbReference type="PANTHER" id="PTHR45436:SF5">
    <property type="entry name" value="SENSOR HISTIDINE KINASE TRCS"/>
    <property type="match status" value="1"/>
</dbReference>
<evidence type="ECO:0000256" key="3">
    <source>
        <dbReference type="ARBA" id="ARBA00022553"/>
    </source>
</evidence>
<name>A0A832J232_9GAMM</name>
<keyword evidence="3" id="KW-0597">Phosphoprotein</keyword>
<keyword evidence="6" id="KW-0902">Two-component regulatory system</keyword>
<feature type="domain" description="HAMP" evidence="8">
    <location>
        <begin position="243"/>
        <end position="295"/>
    </location>
</feature>
<comment type="catalytic activity">
    <reaction evidence="1">
        <text>ATP + protein L-histidine = ADP + protein N-phospho-L-histidine.</text>
        <dbReference type="EC" id="2.7.13.3"/>
    </reaction>
</comment>
<evidence type="ECO:0000256" key="4">
    <source>
        <dbReference type="ARBA" id="ARBA00022679"/>
    </source>
</evidence>
<evidence type="ECO:0000256" key="1">
    <source>
        <dbReference type="ARBA" id="ARBA00000085"/>
    </source>
</evidence>
<dbReference type="PROSITE" id="PS50885">
    <property type="entry name" value="HAMP"/>
    <property type="match status" value="1"/>
</dbReference>
<organism evidence="9">
    <name type="scientific">Candidatus Tenderia electrophaga</name>
    <dbReference type="NCBI Taxonomy" id="1748243"/>
    <lineage>
        <taxon>Bacteria</taxon>
        <taxon>Pseudomonadati</taxon>
        <taxon>Pseudomonadota</taxon>
        <taxon>Gammaproteobacteria</taxon>
        <taxon>Candidatus Tenderiales</taxon>
        <taxon>Candidatus Tenderiaceae</taxon>
        <taxon>Candidatus Tenderia</taxon>
    </lineage>
</organism>
<dbReference type="GO" id="GO:0004673">
    <property type="term" value="F:protein histidine kinase activity"/>
    <property type="evidence" value="ECO:0007669"/>
    <property type="project" value="UniProtKB-EC"/>
</dbReference>
<keyword evidence="7" id="KW-1133">Transmembrane helix</keyword>
<dbReference type="Gene3D" id="6.10.340.10">
    <property type="match status" value="1"/>
</dbReference>
<dbReference type="EMBL" id="DRNF01000012">
    <property type="protein sequence ID" value="HHJ80020.1"/>
    <property type="molecule type" value="Genomic_DNA"/>
</dbReference>
<dbReference type="PANTHER" id="PTHR45436">
    <property type="entry name" value="SENSOR HISTIDINE KINASE YKOH"/>
    <property type="match status" value="1"/>
</dbReference>
<feature type="transmembrane region" description="Helical" evidence="7">
    <location>
        <begin position="222"/>
        <end position="245"/>
    </location>
</feature>
<keyword evidence="7" id="KW-0472">Membrane</keyword>
<dbReference type="InterPro" id="IPR050428">
    <property type="entry name" value="TCS_sensor_his_kinase"/>
</dbReference>
<feature type="non-terminal residue" evidence="9">
    <location>
        <position position="295"/>
    </location>
</feature>
<dbReference type="GO" id="GO:0000160">
    <property type="term" value="P:phosphorelay signal transduction system"/>
    <property type="evidence" value="ECO:0007669"/>
    <property type="project" value="UniProtKB-KW"/>
</dbReference>
<evidence type="ECO:0000256" key="2">
    <source>
        <dbReference type="ARBA" id="ARBA00012438"/>
    </source>
</evidence>
<dbReference type="CDD" id="cd06225">
    <property type="entry name" value="HAMP"/>
    <property type="match status" value="1"/>
</dbReference>
<dbReference type="Pfam" id="PF00672">
    <property type="entry name" value="HAMP"/>
    <property type="match status" value="1"/>
</dbReference>
<proteinExistence type="predicted"/>
<evidence type="ECO:0000313" key="9">
    <source>
        <dbReference type="EMBL" id="HHJ80020.1"/>
    </source>
</evidence>
<gene>
    <name evidence="9" type="ORF">ENJ65_00135</name>
</gene>
<evidence type="ECO:0000256" key="5">
    <source>
        <dbReference type="ARBA" id="ARBA00022777"/>
    </source>
</evidence>
<keyword evidence="7" id="KW-0812">Transmembrane</keyword>
<dbReference type="Proteomes" id="UP000885832">
    <property type="component" value="Unassembled WGS sequence"/>
</dbReference>
<dbReference type="SMART" id="SM00304">
    <property type="entry name" value="HAMP"/>
    <property type="match status" value="1"/>
</dbReference>
<keyword evidence="4" id="KW-0808">Transferase</keyword>
<keyword evidence="5" id="KW-0418">Kinase</keyword>
<evidence type="ECO:0000256" key="7">
    <source>
        <dbReference type="SAM" id="Phobius"/>
    </source>
</evidence>
<dbReference type="Gene3D" id="3.30.450.290">
    <property type="match status" value="1"/>
</dbReference>
<protein>
    <recommendedName>
        <fullName evidence="2">histidine kinase</fullName>
        <ecNumber evidence="2">2.7.13.3</ecNumber>
    </recommendedName>
</protein>
<dbReference type="InterPro" id="IPR003660">
    <property type="entry name" value="HAMP_dom"/>
</dbReference>
<feature type="transmembrane region" description="Helical" evidence="7">
    <location>
        <begin position="33"/>
        <end position="55"/>
    </location>
</feature>
<dbReference type="AlphaFoldDB" id="A0A832J232"/>
<evidence type="ECO:0000256" key="6">
    <source>
        <dbReference type="ARBA" id="ARBA00023012"/>
    </source>
</evidence>
<sequence length="295" mass="32074">MAISGLVVSVALLILNKAGVSNADVETIVNSLGTRLALVLSSVLLGLVLVAGVMIERQLSRAINNEEIDQAKVHAQTLLASLRTFMLNGQGTLARDWLNSMHGAPGIVDVEVLRRDGGEAFTDLTTVGKVNNFLGDPVFEREPSPAHHMPILITGPFEQALNGEVALDLRFPEEITVFQPIEVETECLACHGYDAGSMRGVLRLSLSREQGAIRIAAMRHNLWAIAALLVLIIAVTMLLVLRIYVLSPVNRLKDAIIRVGAGERHVELPLQWRDELGQVAAVFNDMQEDLVANET</sequence>